<dbReference type="GO" id="GO:0005524">
    <property type="term" value="F:ATP binding"/>
    <property type="evidence" value="ECO:0007669"/>
    <property type="project" value="UniProtKB-KW"/>
</dbReference>
<dbReference type="SMART" id="SM00387">
    <property type="entry name" value="HATPase_c"/>
    <property type="match status" value="1"/>
</dbReference>
<name>A0A5P2CXB5_STRVZ</name>
<keyword evidence="7" id="KW-0067">ATP-binding</keyword>
<keyword evidence="4" id="KW-0808">Transferase</keyword>
<evidence type="ECO:0000256" key="3">
    <source>
        <dbReference type="ARBA" id="ARBA00022553"/>
    </source>
</evidence>
<dbReference type="GO" id="GO:0046983">
    <property type="term" value="F:protein dimerization activity"/>
    <property type="evidence" value="ECO:0007669"/>
    <property type="project" value="InterPro"/>
</dbReference>
<evidence type="ECO:0000256" key="6">
    <source>
        <dbReference type="ARBA" id="ARBA00022777"/>
    </source>
</evidence>
<feature type="transmembrane region" description="Helical" evidence="9">
    <location>
        <begin position="39"/>
        <end position="58"/>
    </location>
</feature>
<proteinExistence type="predicted"/>
<keyword evidence="5" id="KW-0547">Nucleotide-binding</keyword>
<sequence length="432" mass="45516">MKAPQETQRSFLDLTLAGCSGIAYVVLLYVVVLNTGSELTGMRLLLAFPLAVLLLPLMRRQPLPALVLLVAASFAATVVVNSMMAAGPPRPAIPGGIPPSAETQAWQIASLQAVLTDLTIGWIAATRPPQRRTATVAAALVALGVQIAGASYYREGSSSFLAASAFLALMMVTAWTVGHSVRERREHTAALQARAAEQAVTAERLRIARELHDMVAHSIGVIAIQAGVARRVIDTQPSEARNSLAAIEDTSRDTLAGLRRMLGALRQTDRGEDAPLGPVPVLADLDGLVARTRDAGVRAELEWRGERRRLPTETELSAYRIIQEALTNVVRHSGAHTCRVTVECAEDGLSIEITDEGNGPSAQHARSARSGLPGAAGYGLTGMRERAALLDGEFTAGPRPEGGFRVAARLPVPAATTTATTATTATTTAVVG</sequence>
<dbReference type="OrthoDB" id="227596at2"/>
<dbReference type="EMBL" id="CP029190">
    <property type="protein sequence ID" value="QES46910.1"/>
    <property type="molecule type" value="Genomic_DNA"/>
</dbReference>
<dbReference type="GO" id="GO:0000155">
    <property type="term" value="F:phosphorelay sensor kinase activity"/>
    <property type="evidence" value="ECO:0007669"/>
    <property type="project" value="InterPro"/>
</dbReference>
<feature type="transmembrane region" description="Helical" evidence="9">
    <location>
        <begin position="65"/>
        <end position="85"/>
    </location>
</feature>
<keyword evidence="9" id="KW-0812">Transmembrane</keyword>
<evidence type="ECO:0000256" key="8">
    <source>
        <dbReference type="ARBA" id="ARBA00023012"/>
    </source>
</evidence>
<dbReference type="RefSeq" id="WP_150205790.1">
    <property type="nucleotide sequence ID" value="NZ_CP029190.1"/>
</dbReference>
<evidence type="ECO:0000256" key="9">
    <source>
        <dbReference type="SAM" id="Phobius"/>
    </source>
</evidence>
<dbReference type="InterPro" id="IPR003594">
    <property type="entry name" value="HATPase_dom"/>
</dbReference>
<dbReference type="SUPFAM" id="SSF55874">
    <property type="entry name" value="ATPase domain of HSP90 chaperone/DNA topoisomerase II/histidine kinase"/>
    <property type="match status" value="1"/>
</dbReference>
<dbReference type="Gene3D" id="3.30.565.10">
    <property type="entry name" value="Histidine kinase-like ATPase, C-terminal domain"/>
    <property type="match status" value="1"/>
</dbReference>
<keyword evidence="8" id="KW-0902">Two-component regulatory system</keyword>
<dbReference type="AlphaFoldDB" id="A0A5P2CXB5"/>
<evidence type="ECO:0000256" key="4">
    <source>
        <dbReference type="ARBA" id="ARBA00022679"/>
    </source>
</evidence>
<accession>A0A5P2CXB5</accession>
<evidence type="ECO:0000256" key="7">
    <source>
        <dbReference type="ARBA" id="ARBA00022840"/>
    </source>
</evidence>
<evidence type="ECO:0000313" key="11">
    <source>
        <dbReference type="EMBL" id="QES46910.1"/>
    </source>
</evidence>
<keyword evidence="9" id="KW-0472">Membrane</keyword>
<protein>
    <recommendedName>
        <fullName evidence="2">histidine kinase</fullName>
        <ecNumber evidence="2">2.7.13.3</ecNumber>
    </recommendedName>
</protein>
<evidence type="ECO:0000313" key="12">
    <source>
        <dbReference type="Proteomes" id="UP000325211"/>
    </source>
</evidence>
<dbReference type="Gene3D" id="1.20.5.1930">
    <property type="match status" value="1"/>
</dbReference>
<evidence type="ECO:0000256" key="2">
    <source>
        <dbReference type="ARBA" id="ARBA00012438"/>
    </source>
</evidence>
<dbReference type="Pfam" id="PF07730">
    <property type="entry name" value="HisKA_3"/>
    <property type="match status" value="1"/>
</dbReference>
<comment type="catalytic activity">
    <reaction evidence="1">
        <text>ATP + protein L-histidine = ADP + protein N-phospho-L-histidine.</text>
        <dbReference type="EC" id="2.7.13.3"/>
    </reaction>
</comment>
<dbReference type="EC" id="2.7.13.3" evidence="2"/>
<dbReference type="PANTHER" id="PTHR24421:SF10">
    <property type="entry name" value="NITRATE_NITRITE SENSOR PROTEIN NARQ"/>
    <property type="match status" value="1"/>
</dbReference>
<keyword evidence="6 11" id="KW-0418">Kinase</keyword>
<dbReference type="InterPro" id="IPR011712">
    <property type="entry name" value="Sig_transdc_His_kin_sub3_dim/P"/>
</dbReference>
<dbReference type="PANTHER" id="PTHR24421">
    <property type="entry name" value="NITRATE/NITRITE SENSOR PROTEIN NARX-RELATED"/>
    <property type="match status" value="1"/>
</dbReference>
<gene>
    <name evidence="11" type="ORF">DEJ50_02660</name>
</gene>
<dbReference type="Pfam" id="PF02518">
    <property type="entry name" value="HATPase_c"/>
    <property type="match status" value="1"/>
</dbReference>
<feature type="transmembrane region" description="Helical" evidence="9">
    <location>
        <begin position="136"/>
        <end position="153"/>
    </location>
</feature>
<dbReference type="CDD" id="cd16917">
    <property type="entry name" value="HATPase_UhpB-NarQ-NarX-like"/>
    <property type="match status" value="1"/>
</dbReference>
<feature type="domain" description="Histidine kinase/HSP90-like ATPase" evidence="10">
    <location>
        <begin position="313"/>
        <end position="414"/>
    </location>
</feature>
<reference evidence="11 12" key="1">
    <citation type="submission" date="2018-05" db="EMBL/GenBank/DDBJ databases">
        <title>Streptomyces venezuelae.</title>
        <authorList>
            <person name="Kim W."/>
            <person name="Lee N."/>
            <person name="Cho B.-K."/>
        </authorList>
    </citation>
    <scope>NUCLEOTIDE SEQUENCE [LARGE SCALE GENOMIC DNA]</scope>
    <source>
        <strain evidence="11 12">ATCC 21782</strain>
    </source>
</reference>
<keyword evidence="9" id="KW-1133">Transmembrane helix</keyword>
<keyword evidence="3" id="KW-0597">Phosphoprotein</keyword>
<organism evidence="11 12">
    <name type="scientific">Streptomyces venezuelae</name>
    <dbReference type="NCBI Taxonomy" id="54571"/>
    <lineage>
        <taxon>Bacteria</taxon>
        <taxon>Bacillati</taxon>
        <taxon>Actinomycetota</taxon>
        <taxon>Actinomycetes</taxon>
        <taxon>Kitasatosporales</taxon>
        <taxon>Streptomycetaceae</taxon>
        <taxon>Streptomyces</taxon>
    </lineage>
</organism>
<evidence type="ECO:0000256" key="1">
    <source>
        <dbReference type="ARBA" id="ARBA00000085"/>
    </source>
</evidence>
<evidence type="ECO:0000256" key="5">
    <source>
        <dbReference type="ARBA" id="ARBA00022741"/>
    </source>
</evidence>
<dbReference type="Proteomes" id="UP000325211">
    <property type="component" value="Chromosome"/>
</dbReference>
<feature type="transmembrane region" description="Helical" evidence="9">
    <location>
        <begin position="159"/>
        <end position="177"/>
    </location>
</feature>
<dbReference type="InterPro" id="IPR050482">
    <property type="entry name" value="Sensor_HK_TwoCompSys"/>
</dbReference>
<dbReference type="GO" id="GO:0016020">
    <property type="term" value="C:membrane"/>
    <property type="evidence" value="ECO:0007669"/>
    <property type="project" value="InterPro"/>
</dbReference>
<evidence type="ECO:0000259" key="10">
    <source>
        <dbReference type="SMART" id="SM00387"/>
    </source>
</evidence>
<feature type="transmembrane region" description="Helical" evidence="9">
    <location>
        <begin position="12"/>
        <end position="33"/>
    </location>
</feature>
<dbReference type="InterPro" id="IPR036890">
    <property type="entry name" value="HATPase_C_sf"/>
</dbReference>